<name>A0A9D9D9T9_9BACL</name>
<evidence type="ECO:0000313" key="5">
    <source>
        <dbReference type="Proteomes" id="UP000823629"/>
    </source>
</evidence>
<dbReference type="SUPFAM" id="SSF55811">
    <property type="entry name" value="Nudix"/>
    <property type="match status" value="1"/>
</dbReference>
<dbReference type="InterPro" id="IPR000086">
    <property type="entry name" value="NUDIX_hydrolase_dom"/>
</dbReference>
<dbReference type="Proteomes" id="UP000823629">
    <property type="component" value="Unassembled WGS sequence"/>
</dbReference>
<dbReference type="InterPro" id="IPR015797">
    <property type="entry name" value="NUDIX_hydrolase-like_dom_sf"/>
</dbReference>
<evidence type="ECO:0000259" key="3">
    <source>
        <dbReference type="PROSITE" id="PS51462"/>
    </source>
</evidence>
<dbReference type="GO" id="GO:0016787">
    <property type="term" value="F:hydrolase activity"/>
    <property type="evidence" value="ECO:0007669"/>
    <property type="project" value="UniProtKB-KW"/>
</dbReference>
<dbReference type="Pfam" id="PF00293">
    <property type="entry name" value="NUDIX"/>
    <property type="match status" value="1"/>
</dbReference>
<dbReference type="Gene3D" id="3.90.79.10">
    <property type="entry name" value="Nucleoside Triphosphate Pyrophosphohydrolase"/>
    <property type="match status" value="1"/>
</dbReference>
<dbReference type="PROSITE" id="PS00893">
    <property type="entry name" value="NUDIX_BOX"/>
    <property type="match status" value="1"/>
</dbReference>
<dbReference type="GO" id="GO:0006753">
    <property type="term" value="P:nucleoside phosphate metabolic process"/>
    <property type="evidence" value="ECO:0007669"/>
    <property type="project" value="TreeGrafter"/>
</dbReference>
<sequence>MDWKLLDAIKETEHPYLNYYTLIYEVKTKDNTFKTYSYYIASRHDKNHLLSKSNEAKPDGVLILTYLEKNGTKYAVLTKQFRPALNRYVYSIPAGLVDDNEDVITAAKREVSEEVGGKVENIELLFNASPTSSGLSDELNAVCIAKVSELEKEHLEEFEDIQHLVLPFNEVESFLKDKFVALQARSLLLYLVRAHKF</sequence>
<dbReference type="EMBL" id="JADING010000092">
    <property type="protein sequence ID" value="MBO8414477.1"/>
    <property type="molecule type" value="Genomic_DNA"/>
</dbReference>
<dbReference type="AlphaFoldDB" id="A0A9D9D9T9"/>
<keyword evidence="2 4" id="KW-0378">Hydrolase</keyword>
<dbReference type="PANTHER" id="PTHR11839">
    <property type="entry name" value="UDP/ADP-SUGAR PYROPHOSPHATASE"/>
    <property type="match status" value="1"/>
</dbReference>
<evidence type="ECO:0000313" key="4">
    <source>
        <dbReference type="EMBL" id="MBO8414477.1"/>
    </source>
</evidence>
<dbReference type="PANTHER" id="PTHR11839:SF18">
    <property type="entry name" value="NUDIX HYDROLASE DOMAIN-CONTAINING PROTEIN"/>
    <property type="match status" value="1"/>
</dbReference>
<proteinExistence type="predicted"/>
<dbReference type="CDD" id="cd03424">
    <property type="entry name" value="NUDIX_ADPRase_Nudt5_UGPPase_Nudt14"/>
    <property type="match status" value="1"/>
</dbReference>
<gene>
    <name evidence="4" type="ORF">IAC78_03285</name>
</gene>
<feature type="domain" description="Nudix hydrolase" evidence="3">
    <location>
        <begin position="56"/>
        <end position="189"/>
    </location>
</feature>
<comment type="caution">
    <text evidence="4">The sequence shown here is derived from an EMBL/GenBank/DDBJ whole genome shotgun (WGS) entry which is preliminary data.</text>
</comment>
<evidence type="ECO:0000256" key="2">
    <source>
        <dbReference type="ARBA" id="ARBA00022801"/>
    </source>
</evidence>
<accession>A0A9D9D9T9</accession>
<evidence type="ECO:0000256" key="1">
    <source>
        <dbReference type="ARBA" id="ARBA00001946"/>
    </source>
</evidence>
<dbReference type="GO" id="GO:0019693">
    <property type="term" value="P:ribose phosphate metabolic process"/>
    <property type="evidence" value="ECO:0007669"/>
    <property type="project" value="TreeGrafter"/>
</dbReference>
<organism evidence="4 5">
    <name type="scientific">Candidatus Scatoplasma merdavium</name>
    <dbReference type="NCBI Taxonomy" id="2840932"/>
    <lineage>
        <taxon>Bacteria</taxon>
        <taxon>Bacillati</taxon>
        <taxon>Bacillota</taxon>
        <taxon>Bacilli</taxon>
        <taxon>Bacillales</taxon>
        <taxon>Candidatus Scatoplasma</taxon>
    </lineage>
</organism>
<dbReference type="PROSITE" id="PS51462">
    <property type="entry name" value="NUDIX"/>
    <property type="match status" value="1"/>
</dbReference>
<reference evidence="4" key="2">
    <citation type="journal article" date="2021" name="PeerJ">
        <title>Extensive microbial diversity within the chicken gut microbiome revealed by metagenomics and culture.</title>
        <authorList>
            <person name="Gilroy R."/>
            <person name="Ravi A."/>
            <person name="Getino M."/>
            <person name="Pursley I."/>
            <person name="Horton D.L."/>
            <person name="Alikhan N.F."/>
            <person name="Baker D."/>
            <person name="Gharbi K."/>
            <person name="Hall N."/>
            <person name="Watson M."/>
            <person name="Adriaenssens E.M."/>
            <person name="Foster-Nyarko E."/>
            <person name="Jarju S."/>
            <person name="Secka A."/>
            <person name="Antonio M."/>
            <person name="Oren A."/>
            <person name="Chaudhuri R.R."/>
            <person name="La Ragione R."/>
            <person name="Hildebrand F."/>
            <person name="Pallen M.J."/>
        </authorList>
    </citation>
    <scope>NUCLEOTIDE SEQUENCE</scope>
    <source>
        <strain evidence="4">1748</strain>
    </source>
</reference>
<reference evidence="4" key="1">
    <citation type="submission" date="2020-10" db="EMBL/GenBank/DDBJ databases">
        <authorList>
            <person name="Gilroy R."/>
        </authorList>
    </citation>
    <scope>NUCLEOTIDE SEQUENCE</scope>
    <source>
        <strain evidence="4">1748</strain>
    </source>
</reference>
<dbReference type="InterPro" id="IPR020084">
    <property type="entry name" value="NUDIX_hydrolase_CS"/>
</dbReference>
<comment type="cofactor">
    <cofactor evidence="1">
        <name>Mg(2+)</name>
        <dbReference type="ChEBI" id="CHEBI:18420"/>
    </cofactor>
</comment>
<protein>
    <submittedName>
        <fullName evidence="4">NUDIX hydrolase</fullName>
    </submittedName>
</protein>